<gene>
    <name evidence="2" type="ORF">CRE_30938</name>
</gene>
<dbReference type="Proteomes" id="UP000008281">
    <property type="component" value="Unassembled WGS sequence"/>
</dbReference>
<feature type="compositionally biased region" description="Basic and acidic residues" evidence="1">
    <location>
        <begin position="51"/>
        <end position="63"/>
    </location>
</feature>
<accession>E3LTN4</accession>
<dbReference type="EMBL" id="DS268415">
    <property type="protein sequence ID" value="EFP11023.1"/>
    <property type="molecule type" value="Genomic_DNA"/>
</dbReference>
<protein>
    <submittedName>
        <fullName evidence="2">Uncharacterized protein</fullName>
    </submittedName>
</protein>
<proteinExistence type="predicted"/>
<evidence type="ECO:0000256" key="1">
    <source>
        <dbReference type="SAM" id="MobiDB-lite"/>
    </source>
</evidence>
<dbReference type="AlphaFoldDB" id="E3LTN4"/>
<evidence type="ECO:0000313" key="3">
    <source>
        <dbReference type="Proteomes" id="UP000008281"/>
    </source>
</evidence>
<reference evidence="2" key="1">
    <citation type="submission" date="2007-07" db="EMBL/GenBank/DDBJ databases">
        <title>PCAP assembly of the Caenorhabditis remanei genome.</title>
        <authorList>
            <consortium name="The Caenorhabditis remanei Sequencing Consortium"/>
            <person name="Wilson R.K."/>
        </authorList>
    </citation>
    <scope>NUCLEOTIDE SEQUENCE [LARGE SCALE GENOMIC DNA]</scope>
    <source>
        <strain evidence="2">PB4641</strain>
    </source>
</reference>
<feature type="compositionally biased region" description="Acidic residues" evidence="1">
    <location>
        <begin position="18"/>
        <end position="35"/>
    </location>
</feature>
<evidence type="ECO:0000313" key="2">
    <source>
        <dbReference type="EMBL" id="EFP11023.1"/>
    </source>
</evidence>
<keyword evidence="3" id="KW-1185">Reference proteome</keyword>
<feature type="region of interest" description="Disordered" evidence="1">
    <location>
        <begin position="1"/>
        <end position="154"/>
    </location>
</feature>
<name>E3LTN4_CAERE</name>
<dbReference type="InParanoid" id="E3LTN4"/>
<dbReference type="HOGENOM" id="CLU_1705907_0_0_1"/>
<organism evidence="3">
    <name type="scientific">Caenorhabditis remanei</name>
    <name type="common">Caenorhabditis vulgaris</name>
    <dbReference type="NCBI Taxonomy" id="31234"/>
    <lineage>
        <taxon>Eukaryota</taxon>
        <taxon>Metazoa</taxon>
        <taxon>Ecdysozoa</taxon>
        <taxon>Nematoda</taxon>
        <taxon>Chromadorea</taxon>
        <taxon>Rhabditida</taxon>
        <taxon>Rhabditina</taxon>
        <taxon>Rhabditomorpha</taxon>
        <taxon>Rhabditoidea</taxon>
        <taxon>Rhabditidae</taxon>
        <taxon>Peloderinae</taxon>
        <taxon>Caenorhabditis</taxon>
    </lineage>
</organism>
<sequence length="154" mass="16831">MATGGFREMSDTSLEVAPELDEEESSINPESEEDSIGSPRGAEGSAELEEESSRSRELQREVESTTIPGSEEESARIPGSEEESARIPGSELEPRLGGGIGGHWMIELEQEESSRRRELQEEVESTTIPGSDPELGEGINLVSEEEPTRSREIE</sequence>